<reference evidence="7" key="1">
    <citation type="submission" date="2016-11" db="EMBL/GenBank/DDBJ databases">
        <authorList>
            <person name="Varghese N."/>
            <person name="Submissions S."/>
        </authorList>
    </citation>
    <scope>NUCLEOTIDE SEQUENCE [LARGE SCALE GENOMIC DNA]</scope>
    <source>
        <strain evidence="7">DSM 8595</strain>
    </source>
</reference>
<evidence type="ECO:0000256" key="5">
    <source>
        <dbReference type="SAM" id="Phobius"/>
    </source>
</evidence>
<keyword evidence="4 5" id="KW-0472">Membrane</keyword>
<evidence type="ECO:0000313" key="7">
    <source>
        <dbReference type="Proteomes" id="UP000184699"/>
    </source>
</evidence>
<dbReference type="GO" id="GO:0032259">
    <property type="term" value="P:methylation"/>
    <property type="evidence" value="ECO:0007669"/>
    <property type="project" value="UniProtKB-KW"/>
</dbReference>
<proteinExistence type="predicted"/>
<dbReference type="Proteomes" id="UP000184699">
    <property type="component" value="Unassembled WGS sequence"/>
</dbReference>
<dbReference type="InterPro" id="IPR052527">
    <property type="entry name" value="Metal_cation-efflux_comp"/>
</dbReference>
<evidence type="ECO:0000256" key="4">
    <source>
        <dbReference type="ARBA" id="ARBA00023136"/>
    </source>
</evidence>
<keyword evidence="7" id="KW-1185">Reference proteome</keyword>
<sequence length="172" mass="18622">MMSNIAQHATAIYQNLPLPAGSAIGIVALLLLDHVRPVPLPGPRAPRRAAGAAALAAGCALNVWALVERRHRTSGEFQLEQPEALVTTGPYAFSRHPMYAGWWLIHLGVGLVRGSAWVAATLPAAVLVEHFGGSVVEERELRRRFGAEYARYGGRVPRYAGRSRRRVTGAAR</sequence>
<protein>
    <submittedName>
        <fullName evidence="6">Protein-S-isoprenylcysteine O-methyltransferase Ste14</fullName>
    </submittedName>
</protein>
<accession>A0A1N6E2T2</accession>
<keyword evidence="2 5" id="KW-0812">Transmembrane</keyword>
<dbReference type="InterPro" id="IPR007318">
    <property type="entry name" value="Phopholipid_MeTrfase"/>
</dbReference>
<dbReference type="Gene3D" id="1.20.120.1630">
    <property type="match status" value="1"/>
</dbReference>
<feature type="transmembrane region" description="Helical" evidence="5">
    <location>
        <begin position="48"/>
        <end position="67"/>
    </location>
</feature>
<keyword evidence="6" id="KW-0489">Methyltransferase</keyword>
<feature type="transmembrane region" description="Helical" evidence="5">
    <location>
        <begin position="12"/>
        <end position="32"/>
    </location>
</feature>
<dbReference type="PANTHER" id="PTHR43847:SF1">
    <property type="entry name" value="BLL3993 PROTEIN"/>
    <property type="match status" value="1"/>
</dbReference>
<keyword evidence="6" id="KW-0808">Transferase</keyword>
<keyword evidence="3 5" id="KW-1133">Transmembrane helix</keyword>
<organism evidence="6 7">
    <name type="scientific">Agromyces cerinus subsp. cerinus</name>
    <dbReference type="NCBI Taxonomy" id="232089"/>
    <lineage>
        <taxon>Bacteria</taxon>
        <taxon>Bacillati</taxon>
        <taxon>Actinomycetota</taxon>
        <taxon>Actinomycetes</taxon>
        <taxon>Micrococcales</taxon>
        <taxon>Microbacteriaceae</taxon>
        <taxon>Agromyces</taxon>
    </lineage>
</organism>
<comment type="subcellular location">
    <subcellularLocation>
        <location evidence="1">Endomembrane system</location>
        <topology evidence="1">Multi-pass membrane protein</topology>
    </subcellularLocation>
</comment>
<dbReference type="AlphaFoldDB" id="A0A1N6E2T2"/>
<dbReference type="EMBL" id="FSRJ01000001">
    <property type="protein sequence ID" value="SIN77350.1"/>
    <property type="molecule type" value="Genomic_DNA"/>
</dbReference>
<evidence type="ECO:0000256" key="2">
    <source>
        <dbReference type="ARBA" id="ARBA00022692"/>
    </source>
</evidence>
<dbReference type="GO" id="GO:0012505">
    <property type="term" value="C:endomembrane system"/>
    <property type="evidence" value="ECO:0007669"/>
    <property type="project" value="UniProtKB-SubCell"/>
</dbReference>
<dbReference type="OrthoDB" id="941586at2"/>
<dbReference type="Pfam" id="PF04191">
    <property type="entry name" value="PEMT"/>
    <property type="match status" value="1"/>
</dbReference>
<evidence type="ECO:0000256" key="1">
    <source>
        <dbReference type="ARBA" id="ARBA00004127"/>
    </source>
</evidence>
<dbReference type="PANTHER" id="PTHR43847">
    <property type="entry name" value="BLL3993 PROTEIN"/>
    <property type="match status" value="1"/>
</dbReference>
<dbReference type="STRING" id="232089.SAMN05443544_1022"/>
<evidence type="ECO:0000256" key="3">
    <source>
        <dbReference type="ARBA" id="ARBA00022989"/>
    </source>
</evidence>
<name>A0A1N6E2T2_9MICO</name>
<gene>
    <name evidence="6" type="ORF">SAMN05443544_1022</name>
</gene>
<dbReference type="GO" id="GO:0008168">
    <property type="term" value="F:methyltransferase activity"/>
    <property type="evidence" value="ECO:0007669"/>
    <property type="project" value="UniProtKB-KW"/>
</dbReference>
<evidence type="ECO:0000313" key="6">
    <source>
        <dbReference type="EMBL" id="SIN77350.1"/>
    </source>
</evidence>